<dbReference type="EMBL" id="MN739155">
    <property type="protein sequence ID" value="QHS91101.1"/>
    <property type="molecule type" value="Genomic_DNA"/>
</dbReference>
<proteinExistence type="predicted"/>
<dbReference type="AlphaFoldDB" id="A0A6C0BHA0"/>
<name>A0A6C0BHA0_9ZZZZ</name>
<reference evidence="1" key="1">
    <citation type="journal article" date="2020" name="Nature">
        <title>Giant virus diversity and host interactions through global metagenomics.</title>
        <authorList>
            <person name="Schulz F."/>
            <person name="Roux S."/>
            <person name="Paez-Espino D."/>
            <person name="Jungbluth S."/>
            <person name="Walsh D.A."/>
            <person name="Denef V.J."/>
            <person name="McMahon K.D."/>
            <person name="Konstantinidis K.T."/>
            <person name="Eloe-Fadrosh E.A."/>
            <person name="Kyrpides N.C."/>
            <person name="Woyke T."/>
        </authorList>
    </citation>
    <scope>NUCLEOTIDE SEQUENCE</scope>
    <source>
        <strain evidence="1">GVMAG-M-3300013004-44</strain>
    </source>
</reference>
<organism evidence="1">
    <name type="scientific">viral metagenome</name>
    <dbReference type="NCBI Taxonomy" id="1070528"/>
    <lineage>
        <taxon>unclassified sequences</taxon>
        <taxon>metagenomes</taxon>
        <taxon>organismal metagenomes</taxon>
    </lineage>
</organism>
<protein>
    <submittedName>
        <fullName evidence="1">Uncharacterized protein</fullName>
    </submittedName>
</protein>
<sequence length="118" mass="13953">MDSTCLVGIQHTDGQVEYISVAWNGRGVGEVLYQYYNTREKVVELIHQGSRPYLEDPDEIVEEVMEPPQIVPTYQAFFRVRRGAPEYYYVFTTDHSWVVYSKHYQPPIQTARWLYQDL</sequence>
<accession>A0A6C0BHA0</accession>
<evidence type="ECO:0000313" key="1">
    <source>
        <dbReference type="EMBL" id="QHS91101.1"/>
    </source>
</evidence>